<proteinExistence type="predicted"/>
<dbReference type="OrthoDB" id="10474083at2759"/>
<reference evidence="2" key="1">
    <citation type="submission" date="2021-01" db="EMBL/GenBank/DDBJ databases">
        <authorList>
            <consortium name="Genoscope - CEA"/>
            <person name="William W."/>
        </authorList>
    </citation>
    <scope>NUCLEOTIDE SEQUENCE</scope>
</reference>
<evidence type="ECO:0000313" key="2">
    <source>
        <dbReference type="EMBL" id="CAD8117462.1"/>
    </source>
</evidence>
<evidence type="ECO:0000313" key="3">
    <source>
        <dbReference type="Proteomes" id="UP000692954"/>
    </source>
</evidence>
<sequence>MDHSHPISFLLNNSQDLNHLAYYFIPTIQLNFVVVPHRQFAQNAEMQLLIQLSLQHYQVESQYDLLEDPQIQSDVTPPEHAYLQVPEDAVISAQKVVEVQLNFVEVPHRQFAQNAEMQLLIQLSLQHYQVESQYDLLEDPQIQSDVTPPEHAYLQVPEDAVISAQKVVEVQLNFVEVPHRQFAQNAEMQLLIQLSLQHYQVESQYDLLEDPQIQSDVTPPEHAYLQVPEDAVISAQKVVEVQLNFVEVPHRQFAQNAEMQLLIQLSLQHYQVESQYDLLEDPQIQSDVTPPEHAYLQVPEDAVISAQKVVEVQLNFVEVPHRQFAQNAEMQLLIQLSLQHYQVESQYDLFEDPQIQSDITPPEHAYLQVPEDAEISTQKVVFQHSKLSFPHPQLFEFKLELHFALHIPVPAFTSKQYWVVPQNVYMDVPHKQFYFFEELQAQTQHFKLIHSYGATQLFSSTKSMGQQQSPQSIHPTLLEQFVLSFPPQFIHQFQSLRPHPTCKHEFMAIVLHYWHVSFNHPHIFQQFPSSQSEHVQQPPSDHQPHPALESHSAAIELSQPAVASLIIKNQRTRGIKDDCQSFIFILGFF</sequence>
<keyword evidence="3" id="KW-1185">Reference proteome</keyword>
<accession>A0A8S1QQK3</accession>
<dbReference type="Proteomes" id="UP000692954">
    <property type="component" value="Unassembled WGS sequence"/>
</dbReference>
<name>A0A8S1QQK3_9CILI</name>
<gene>
    <name evidence="2" type="ORF">PSON_ATCC_30995.1.T1140013</name>
</gene>
<evidence type="ECO:0000256" key="1">
    <source>
        <dbReference type="SAM" id="MobiDB-lite"/>
    </source>
</evidence>
<comment type="caution">
    <text evidence="2">The sequence shown here is derived from an EMBL/GenBank/DDBJ whole genome shotgun (WGS) entry which is preliminary data.</text>
</comment>
<feature type="region of interest" description="Disordered" evidence="1">
    <location>
        <begin position="529"/>
        <end position="548"/>
    </location>
</feature>
<organism evidence="2 3">
    <name type="scientific">Paramecium sonneborni</name>
    <dbReference type="NCBI Taxonomy" id="65129"/>
    <lineage>
        <taxon>Eukaryota</taxon>
        <taxon>Sar</taxon>
        <taxon>Alveolata</taxon>
        <taxon>Ciliophora</taxon>
        <taxon>Intramacronucleata</taxon>
        <taxon>Oligohymenophorea</taxon>
        <taxon>Peniculida</taxon>
        <taxon>Parameciidae</taxon>
        <taxon>Paramecium</taxon>
    </lineage>
</organism>
<protein>
    <submittedName>
        <fullName evidence="2">Uncharacterized protein</fullName>
    </submittedName>
</protein>
<dbReference type="EMBL" id="CAJJDN010000114">
    <property type="protein sequence ID" value="CAD8117462.1"/>
    <property type="molecule type" value="Genomic_DNA"/>
</dbReference>
<dbReference type="AlphaFoldDB" id="A0A8S1QQK3"/>
<feature type="compositionally biased region" description="Polar residues" evidence="1">
    <location>
        <begin position="529"/>
        <end position="540"/>
    </location>
</feature>